<keyword evidence="4" id="KW-1185">Reference proteome</keyword>
<dbReference type="InterPro" id="IPR013087">
    <property type="entry name" value="Znf_C2H2_type"/>
</dbReference>
<feature type="compositionally biased region" description="Acidic residues" evidence="1">
    <location>
        <begin position="894"/>
        <end position="903"/>
    </location>
</feature>
<evidence type="ECO:0000313" key="3">
    <source>
        <dbReference type="EMBL" id="VDI42278.1"/>
    </source>
</evidence>
<dbReference type="EMBL" id="UYJE01005994">
    <property type="protein sequence ID" value="VDI42278.1"/>
    <property type="molecule type" value="Genomic_DNA"/>
</dbReference>
<dbReference type="PANTHER" id="PTHR33845:SF1">
    <property type="entry name" value="C2H2-TYPE DOMAIN-CONTAINING PROTEIN"/>
    <property type="match status" value="1"/>
</dbReference>
<dbReference type="AlphaFoldDB" id="A0A8B6EZJ2"/>
<proteinExistence type="predicted"/>
<reference evidence="3" key="1">
    <citation type="submission" date="2018-11" db="EMBL/GenBank/DDBJ databases">
        <authorList>
            <person name="Alioto T."/>
            <person name="Alioto T."/>
        </authorList>
    </citation>
    <scope>NUCLEOTIDE SEQUENCE</scope>
</reference>
<name>A0A8B6EZJ2_MYTGA</name>
<evidence type="ECO:0000313" key="4">
    <source>
        <dbReference type="Proteomes" id="UP000596742"/>
    </source>
</evidence>
<protein>
    <recommendedName>
        <fullName evidence="2">C2H2-type domain-containing protein</fullName>
    </recommendedName>
</protein>
<sequence>MFPRCNVGIFVKTQCGTSSHYQNELSLVKLFDCNRDISGHLHSLRLPTGQNQTKCDTQTEGQLISRRAGVFDYNRNLSICPKHRYDLGIYWRPRTTCQFPGHVGKGKPVRTVTSPMSYGIWCTQTQLVHAGSGICRKCIDVFKEVVPDITVYQTGLNSITDSNDSEKEEAAEEHSFNFTSDSSDNFYNLRQRTNVSYHNELDDILECTSECTQATNSQTSNWSDNIQTPLSEINQALSTIGRGSISPLKFQLSKPLDDVKESTLRYIKRKATESIDVLLESIAPGQSSDLKKLIFSEGIKNLNEPEQDSELTKLILTLFNDTNNNTVKYQLLSMIAEKYTKRELQNMIPGLTVYKIDQARQYASLHGPGSTMNEKAEKFHRSRMEPEKLEHALSFFFDPQFIQLSSFGTRELKLENGDKIMIPEVVRSTCSSNLVNMYISYCKENEFVPLSSSTLYKILSSCSAATKTNLRGLDNTAADGSSACDDLTELVKNIASKSVLTKDETDEILLQIKCSKLYMKTDYKLHIKQNDECADHCINLALSDPSDALLQNPCQHTHNIKCDRCELFPDLIKLLKEKISNTNVYDQEQKCDLLKEMEIAESKVTDWKSHVLRTINQDEGRMNLLENLNPNQMLIVMDWAMKFLPSLHREKQSDFYGQKGFSWHISVCIFKDTNGKLKHETFAHLFNLVKQDWFAVASILENVLVNVRVRMPIITEVFLRSDNAGCYHTGLLWQAIHGISERTDIFIQRYDYSEAQSGKSYCDSKIAHMRRKMRMYVASGGNIQNPVDMRDAILSGKGVVGCRVAVAEINTEKQQIFSHKWKGVQNITNLGFMAEKVIIWKAYGIGNGNSIPMSEVKKMSCDQEETALIITHDFNDIIQTGSVTLPKKRANPVESEDNVELEQEATRTEDLENLSNSSSSVFNCSEIGCTKQYQFFSKLQNHIEFGRHVYKLERKSTYDDIKLKWADVCKDVDIRLRNLEKVQESLNEINEHQVDCGWALRKGKKVIRHSKAVKDYLLHLFTIGQTTGKKISPSEAALLIRNSRDEEGRKMFQPEEYLLTSQVASYFSRLALLSRQNQLSRREQDNLNDEDLAAVLSSIEENEVRQNILQTH</sequence>
<organism evidence="3 4">
    <name type="scientific">Mytilus galloprovincialis</name>
    <name type="common">Mediterranean mussel</name>
    <dbReference type="NCBI Taxonomy" id="29158"/>
    <lineage>
        <taxon>Eukaryota</taxon>
        <taxon>Metazoa</taxon>
        <taxon>Spiralia</taxon>
        <taxon>Lophotrochozoa</taxon>
        <taxon>Mollusca</taxon>
        <taxon>Bivalvia</taxon>
        <taxon>Autobranchia</taxon>
        <taxon>Pteriomorphia</taxon>
        <taxon>Mytilida</taxon>
        <taxon>Mytiloidea</taxon>
        <taxon>Mytilidae</taxon>
        <taxon>Mytilinae</taxon>
        <taxon>Mytilus</taxon>
    </lineage>
</organism>
<dbReference type="Proteomes" id="UP000596742">
    <property type="component" value="Unassembled WGS sequence"/>
</dbReference>
<dbReference type="PANTHER" id="PTHR33845">
    <property type="entry name" value="C2H2-TYPE DOMAIN-CONTAINING PROTEIN"/>
    <property type="match status" value="1"/>
</dbReference>
<comment type="caution">
    <text evidence="3">The sequence shown here is derived from an EMBL/GenBank/DDBJ whole genome shotgun (WGS) entry which is preliminary data.</text>
</comment>
<feature type="domain" description="C2H2-type" evidence="2">
    <location>
        <begin position="924"/>
        <end position="948"/>
    </location>
</feature>
<accession>A0A8B6EZJ2</accession>
<dbReference type="OrthoDB" id="6141814at2759"/>
<evidence type="ECO:0000256" key="1">
    <source>
        <dbReference type="SAM" id="MobiDB-lite"/>
    </source>
</evidence>
<gene>
    <name evidence="3" type="ORF">MGAL_10B021893</name>
</gene>
<evidence type="ECO:0000259" key="2">
    <source>
        <dbReference type="PROSITE" id="PS00028"/>
    </source>
</evidence>
<feature type="region of interest" description="Disordered" evidence="1">
    <location>
        <begin position="888"/>
        <end position="912"/>
    </location>
</feature>
<dbReference type="PROSITE" id="PS00028">
    <property type="entry name" value="ZINC_FINGER_C2H2_1"/>
    <property type="match status" value="1"/>
</dbReference>